<reference evidence="1 2" key="1">
    <citation type="journal article" date="2019" name="Genome Biol. Evol.">
        <title>Insights into the evolution of the New World diploid cottons (Gossypium, subgenus Houzingenia) based on genome sequencing.</title>
        <authorList>
            <person name="Grover C.E."/>
            <person name="Arick M.A. 2nd"/>
            <person name="Thrash A."/>
            <person name="Conover J.L."/>
            <person name="Sanders W.S."/>
            <person name="Peterson D.G."/>
            <person name="Frelichowski J.E."/>
            <person name="Scheffler J.A."/>
            <person name="Scheffler B.E."/>
            <person name="Wendel J.F."/>
        </authorList>
    </citation>
    <scope>NUCLEOTIDE SEQUENCE [LARGE SCALE GENOMIC DNA]</scope>
    <source>
        <strain evidence="1">8</strain>
        <tissue evidence="1">Leaf</tissue>
    </source>
</reference>
<gene>
    <name evidence="1" type="ORF">Gorai_021239</name>
</gene>
<accession>A0A7J8NQ41</accession>
<protein>
    <submittedName>
        <fullName evidence="1">Uncharacterized protein</fullName>
    </submittedName>
</protein>
<comment type="caution">
    <text evidence="1">The sequence shown here is derived from an EMBL/GenBank/DDBJ whole genome shotgun (WGS) entry which is preliminary data.</text>
</comment>
<sequence length="83" mass="9676">KLYSTDVYGCGCKFVLSVCRVLYCFVKLLAKGSILFDWFCRFSVLLEMDEALQRLSFHEKKDVELVLDGDFGVEDEINYDIYL</sequence>
<evidence type="ECO:0000313" key="2">
    <source>
        <dbReference type="Proteomes" id="UP000593578"/>
    </source>
</evidence>
<dbReference type="Proteomes" id="UP000593578">
    <property type="component" value="Unassembled WGS sequence"/>
</dbReference>
<evidence type="ECO:0000313" key="1">
    <source>
        <dbReference type="EMBL" id="MBA0578970.1"/>
    </source>
</evidence>
<dbReference type="AlphaFoldDB" id="A0A7J8NQ41"/>
<dbReference type="EMBL" id="JABEZZ010000001">
    <property type="protein sequence ID" value="MBA0578970.1"/>
    <property type="molecule type" value="Genomic_DNA"/>
</dbReference>
<proteinExistence type="predicted"/>
<name>A0A7J8NQ41_GOSRA</name>
<organism evidence="1 2">
    <name type="scientific">Gossypium raimondii</name>
    <name type="common">Peruvian cotton</name>
    <name type="synonym">Gossypium klotzschianum subsp. raimondii</name>
    <dbReference type="NCBI Taxonomy" id="29730"/>
    <lineage>
        <taxon>Eukaryota</taxon>
        <taxon>Viridiplantae</taxon>
        <taxon>Streptophyta</taxon>
        <taxon>Embryophyta</taxon>
        <taxon>Tracheophyta</taxon>
        <taxon>Spermatophyta</taxon>
        <taxon>Magnoliopsida</taxon>
        <taxon>eudicotyledons</taxon>
        <taxon>Gunneridae</taxon>
        <taxon>Pentapetalae</taxon>
        <taxon>rosids</taxon>
        <taxon>malvids</taxon>
        <taxon>Malvales</taxon>
        <taxon>Malvaceae</taxon>
        <taxon>Malvoideae</taxon>
        <taxon>Gossypium</taxon>
    </lineage>
</organism>
<feature type="non-terminal residue" evidence="1">
    <location>
        <position position="1"/>
    </location>
</feature>